<accession>A0AAV6V0P9</accession>
<evidence type="ECO:0000256" key="1">
    <source>
        <dbReference type="SAM" id="Coils"/>
    </source>
</evidence>
<dbReference type="EMBL" id="JAFNEN010000196">
    <property type="protein sequence ID" value="KAG8190039.1"/>
    <property type="molecule type" value="Genomic_DNA"/>
</dbReference>
<protein>
    <submittedName>
        <fullName evidence="3">Uncharacterized protein</fullName>
    </submittedName>
</protein>
<feature type="compositionally biased region" description="Acidic residues" evidence="2">
    <location>
        <begin position="1"/>
        <end position="10"/>
    </location>
</feature>
<organism evidence="3 4">
    <name type="scientific">Oedothorax gibbosus</name>
    <dbReference type="NCBI Taxonomy" id="931172"/>
    <lineage>
        <taxon>Eukaryota</taxon>
        <taxon>Metazoa</taxon>
        <taxon>Ecdysozoa</taxon>
        <taxon>Arthropoda</taxon>
        <taxon>Chelicerata</taxon>
        <taxon>Arachnida</taxon>
        <taxon>Araneae</taxon>
        <taxon>Araneomorphae</taxon>
        <taxon>Entelegynae</taxon>
        <taxon>Araneoidea</taxon>
        <taxon>Linyphiidae</taxon>
        <taxon>Erigoninae</taxon>
        <taxon>Oedothorax</taxon>
    </lineage>
</organism>
<evidence type="ECO:0000313" key="4">
    <source>
        <dbReference type="Proteomes" id="UP000827092"/>
    </source>
</evidence>
<gene>
    <name evidence="3" type="ORF">JTE90_000133</name>
</gene>
<keyword evidence="4" id="KW-1185">Reference proteome</keyword>
<feature type="coiled-coil region" evidence="1">
    <location>
        <begin position="392"/>
        <end position="419"/>
    </location>
</feature>
<proteinExistence type="predicted"/>
<dbReference type="Proteomes" id="UP000827092">
    <property type="component" value="Unassembled WGS sequence"/>
</dbReference>
<comment type="caution">
    <text evidence="3">The sequence shown here is derived from an EMBL/GenBank/DDBJ whole genome shotgun (WGS) entry which is preliminary data.</text>
</comment>
<keyword evidence="1" id="KW-0175">Coiled coil</keyword>
<feature type="region of interest" description="Disordered" evidence="2">
    <location>
        <begin position="1160"/>
        <end position="1184"/>
    </location>
</feature>
<sequence length="1338" mass="148670">MSSSDDDDELPPILNSQPGFSNTANKQSINDLFEKSCVLIHELSIEKQVLEDAKSFSSSANVDIKQENNLEANDEEMIQENIFLKRPNNVQYFSSKDITLKNCGYNYKTEMSSDEQIMFALEPHELFELILTGNVCRDFLNANSLVHFLIQSVAIHSDAAIICSSQRLIKSLVTDYEDICFTCEDIFQILFNCSADVTTSEIFKILKPYRVISPSCKSSEPIPQYWLVNLKAALCSLADILKVCRIPEEDLDHIVMCFLIMSVEREPAIYSELQKCLVTVLDRFFDESWPIYRLTIANRLASLPNTSFLDGQWLFVYEMVRAIPIASLNGEQLRQYICVRILLNLTDFDNKQSAEYSEELFSLSTLGIILHSLDTNDKKFQHVIIKFLDILVNHLKFTIEEYEQLCRQLKKAQKNFEMSSDLVDLELIHTRINLSNLNIKILKPLKYKNSQLKYADSDEDVSDHETTPNHVNVIETFEDALDDIPPEQEYSGMSPLSNVAQKNDGVSETMEVSFDDPKNQFEDSGAFLNETEKLVENSTETEYLKTASSSNFTQKDNKVLEKTENNSEKPNCLFAASKETTGELINETGNILELQTLSHGPQFEESKGPTSGQQSLLKIGDENGLMATTVSELPNTKEPISVVSSEDCLHSESQMDTTNRTFPKISDYCSAPNFIWDEHSYSNSPNETLTETIGIPLENSTSVQVLGEFECLSSKESKVVKEEVSEAGSLLVPEIHASTSEASTNGNLADSSLSSITLPNQDSSSKESSSKTKETPPTIIQSNLNNAKHLVHSNVPIYSTGICKQIPSPASLVEEILEIVPVEQSVENSLQLPLNEQQEKASDNSALQITLPVYSTDICKQIPSASLVEEILEIVPAEQSVENSLQLPLNEQQEKASDNSALQITLPVYSTDICKHIPSPASLVEEILEIVPAEQSVENSLQLPLNEQQEKASDNSALQITLPVYSTDICKHIPSAASLVEEILEIVPAEQSVENSLQLPLNEQQEKASDNSALQITLPVYSTDICKQIPSPASLVEEIQEIVPAEQPVENSLQLPLNEQQEKTSDNSALQKTLPVYSTDICKQIPSPASLVEEIVEIVPAEQSAENVLQVNCEETSDNSLYETLDEQFRNDTASPLSLLNSLNEIYCRSKKLCLSSALSNNKTSNPSNSECYTHLPPESQTSASKMPDIVLSSLGSFSTTPKRKLSTSEQNISPASASKKRLIFSRNTITPTIINVSAESITAKENDNATPLEVKDFDSTLGRYTALSTFDIRKKTPTKNSKITKYFQVSSSGTEKSCTNNSDEDVIVVDSSDSEDDCQVVEVKQSGLKIPQVIFLD</sequence>
<feature type="region of interest" description="Disordered" evidence="2">
    <location>
        <begin position="1"/>
        <end position="22"/>
    </location>
</feature>
<feature type="compositionally biased region" description="Polar residues" evidence="2">
    <location>
        <begin position="1160"/>
        <end position="1172"/>
    </location>
</feature>
<feature type="compositionally biased region" description="Polar residues" evidence="2">
    <location>
        <begin position="741"/>
        <end position="762"/>
    </location>
</feature>
<evidence type="ECO:0000313" key="3">
    <source>
        <dbReference type="EMBL" id="KAG8190039.1"/>
    </source>
</evidence>
<evidence type="ECO:0000256" key="2">
    <source>
        <dbReference type="SAM" id="MobiDB-lite"/>
    </source>
</evidence>
<feature type="region of interest" description="Disordered" evidence="2">
    <location>
        <begin position="741"/>
        <end position="778"/>
    </location>
</feature>
<feature type="compositionally biased region" description="Basic and acidic residues" evidence="2">
    <location>
        <begin position="764"/>
        <end position="774"/>
    </location>
</feature>
<reference evidence="3 4" key="1">
    <citation type="journal article" date="2022" name="Nat. Ecol. Evol.">
        <title>A masculinizing supergene underlies an exaggerated male reproductive morph in a spider.</title>
        <authorList>
            <person name="Hendrickx F."/>
            <person name="De Corte Z."/>
            <person name="Sonet G."/>
            <person name="Van Belleghem S.M."/>
            <person name="Kostlbacher S."/>
            <person name="Vangestel C."/>
        </authorList>
    </citation>
    <scope>NUCLEOTIDE SEQUENCE [LARGE SCALE GENOMIC DNA]</scope>
    <source>
        <strain evidence="3">W744_W776</strain>
    </source>
</reference>
<name>A0AAV6V0P9_9ARAC</name>